<sequence length="69" mass="7667">SASTVDAAQILTNIPSRREGTSFETITRRSSNIPRINKLNIRIRTKSLAREHGTFPTSHTRGCGYGNDH</sequence>
<proteinExistence type="predicted"/>
<reference evidence="1" key="2">
    <citation type="submission" date="2013-05" db="EMBL/GenBank/DDBJ databases">
        <authorList>
            <person name="Carter J.-M."/>
            <person name="Baker S.C."/>
            <person name="Pink R."/>
            <person name="Carter D.R.F."/>
            <person name="Collins A."/>
            <person name="Tomlin J."/>
            <person name="Gibbs M."/>
            <person name="Breuker C.J."/>
        </authorList>
    </citation>
    <scope>NUCLEOTIDE SEQUENCE</scope>
    <source>
        <tissue evidence="1">Ovary</tissue>
    </source>
</reference>
<accession>S4PG54</accession>
<evidence type="ECO:0000313" key="1">
    <source>
        <dbReference type="EMBL" id="JAA89879.1"/>
    </source>
</evidence>
<organism evidence="1">
    <name type="scientific">Pararge aegeria</name>
    <name type="common">speckled wood butterfly</name>
    <dbReference type="NCBI Taxonomy" id="116150"/>
    <lineage>
        <taxon>Eukaryota</taxon>
        <taxon>Metazoa</taxon>
        <taxon>Ecdysozoa</taxon>
        <taxon>Arthropoda</taxon>
        <taxon>Hexapoda</taxon>
        <taxon>Insecta</taxon>
        <taxon>Pterygota</taxon>
        <taxon>Neoptera</taxon>
        <taxon>Endopterygota</taxon>
        <taxon>Lepidoptera</taxon>
        <taxon>Glossata</taxon>
        <taxon>Ditrysia</taxon>
        <taxon>Papilionoidea</taxon>
        <taxon>Nymphalidae</taxon>
        <taxon>Satyrinae</taxon>
        <taxon>Satyrini</taxon>
        <taxon>Parargina</taxon>
        <taxon>Pararge</taxon>
    </lineage>
</organism>
<feature type="non-terminal residue" evidence="1">
    <location>
        <position position="69"/>
    </location>
</feature>
<feature type="non-terminal residue" evidence="1">
    <location>
        <position position="1"/>
    </location>
</feature>
<dbReference type="EMBL" id="GAIX01002681">
    <property type="protein sequence ID" value="JAA89879.1"/>
    <property type="molecule type" value="Transcribed_RNA"/>
</dbReference>
<protein>
    <submittedName>
        <fullName evidence="1">Importin-11</fullName>
    </submittedName>
</protein>
<reference evidence="1" key="1">
    <citation type="journal article" date="2013" name="BMC Genomics">
        <title>Unscrambling butterfly oogenesis.</title>
        <authorList>
            <person name="Carter J.M."/>
            <person name="Baker S.C."/>
            <person name="Pink R."/>
            <person name="Carter D.R."/>
            <person name="Collins A."/>
            <person name="Tomlin J."/>
            <person name="Gibbs M."/>
            <person name="Breuker C.J."/>
        </authorList>
    </citation>
    <scope>NUCLEOTIDE SEQUENCE</scope>
    <source>
        <tissue evidence="1">Ovary</tissue>
    </source>
</reference>
<name>S4PG54_9NEOP</name>
<dbReference type="AlphaFoldDB" id="S4PG54"/>